<dbReference type="Proteomes" id="UP000196027">
    <property type="component" value="Chromosome"/>
</dbReference>
<gene>
    <name evidence="2" type="ORF">OLMES_5244</name>
</gene>
<feature type="chain" id="PRO_5012304814" evidence="1">
    <location>
        <begin position="21"/>
        <end position="133"/>
    </location>
</feature>
<sequence length="133" mass="14254">MKKNQYFALCLVGMVGSTQASSVFLDRDFDLDDYVVASHSNGGDTTVIVSNSSPGNPGTSIGHMTLVSANNPNHSSRNYFINSHFSWDPATQGNINTISASMDRWVAVEGGTLGSWGRTSSFSRRVTTTSIAI</sequence>
<protein>
    <submittedName>
        <fullName evidence="2">Uncharacterized protein</fullName>
    </submittedName>
</protein>
<organism evidence="2 3">
    <name type="scientific">Oleiphilus messinensis</name>
    <dbReference type="NCBI Taxonomy" id="141451"/>
    <lineage>
        <taxon>Bacteria</taxon>
        <taxon>Pseudomonadati</taxon>
        <taxon>Pseudomonadota</taxon>
        <taxon>Gammaproteobacteria</taxon>
        <taxon>Oceanospirillales</taxon>
        <taxon>Oleiphilaceae</taxon>
        <taxon>Oleiphilus</taxon>
    </lineage>
</organism>
<reference evidence="2 3" key="1">
    <citation type="submission" date="2017-05" db="EMBL/GenBank/DDBJ databases">
        <title>Genomic insights into alkan degradation activity of Oleiphilus messinensis.</title>
        <authorList>
            <person name="Kozyavkin S.A."/>
            <person name="Slesarev A.I."/>
            <person name="Golyshin P.N."/>
            <person name="Korzhenkov A."/>
            <person name="Golyshina O.N."/>
            <person name="Toshchakov S.V."/>
        </authorList>
    </citation>
    <scope>NUCLEOTIDE SEQUENCE [LARGE SCALE GENOMIC DNA]</scope>
    <source>
        <strain evidence="2 3">ME102</strain>
    </source>
</reference>
<dbReference type="AlphaFoldDB" id="A0A1Y0IFD6"/>
<feature type="signal peptide" evidence="1">
    <location>
        <begin position="1"/>
        <end position="20"/>
    </location>
</feature>
<proteinExistence type="predicted"/>
<dbReference type="RefSeq" id="WP_087463922.1">
    <property type="nucleotide sequence ID" value="NZ_CP021425.1"/>
</dbReference>
<evidence type="ECO:0000313" key="2">
    <source>
        <dbReference type="EMBL" id="ARU59228.1"/>
    </source>
</evidence>
<name>A0A1Y0IFD6_9GAMM</name>
<dbReference type="KEGG" id="ome:OLMES_5244"/>
<evidence type="ECO:0000256" key="1">
    <source>
        <dbReference type="SAM" id="SignalP"/>
    </source>
</evidence>
<evidence type="ECO:0000313" key="3">
    <source>
        <dbReference type="Proteomes" id="UP000196027"/>
    </source>
</evidence>
<accession>A0A1Y0IFD6</accession>
<dbReference type="EMBL" id="CP021425">
    <property type="protein sequence ID" value="ARU59228.1"/>
    <property type="molecule type" value="Genomic_DNA"/>
</dbReference>
<keyword evidence="3" id="KW-1185">Reference proteome</keyword>
<keyword evidence="1" id="KW-0732">Signal</keyword>